<name>A0A090YX48_9BACI</name>
<dbReference type="Gene3D" id="3.40.1360.10">
    <property type="match status" value="1"/>
</dbReference>
<organism evidence="1 3">
    <name type="scientific">Bacillus clarus</name>
    <dbReference type="NCBI Taxonomy" id="2338372"/>
    <lineage>
        <taxon>Bacteria</taxon>
        <taxon>Bacillati</taxon>
        <taxon>Bacillota</taxon>
        <taxon>Bacilli</taxon>
        <taxon>Bacillales</taxon>
        <taxon>Bacillaceae</taxon>
        <taxon>Bacillus</taxon>
        <taxon>Bacillus cereus group</taxon>
    </lineage>
</organism>
<dbReference type="GO" id="GO:0006260">
    <property type="term" value="P:DNA replication"/>
    <property type="evidence" value="ECO:0007669"/>
    <property type="project" value="InterPro"/>
</dbReference>
<dbReference type="GO" id="GO:0008270">
    <property type="term" value="F:zinc ion binding"/>
    <property type="evidence" value="ECO:0007669"/>
    <property type="project" value="InterPro"/>
</dbReference>
<dbReference type="EMBL" id="JMQC01000008">
    <property type="protein sequence ID" value="KFN02643.1"/>
    <property type="molecule type" value="Genomic_DNA"/>
</dbReference>
<dbReference type="SUPFAM" id="SSF56731">
    <property type="entry name" value="DNA primase core"/>
    <property type="match status" value="1"/>
</dbReference>
<dbReference type="SUPFAM" id="SSF57783">
    <property type="entry name" value="Zinc beta-ribbon"/>
    <property type="match status" value="1"/>
</dbReference>
<dbReference type="Proteomes" id="UP000029389">
    <property type="component" value="Unassembled WGS sequence"/>
</dbReference>
<dbReference type="GO" id="GO:0003697">
    <property type="term" value="F:single-stranded DNA binding"/>
    <property type="evidence" value="ECO:0007669"/>
    <property type="project" value="InterPro"/>
</dbReference>
<dbReference type="InterPro" id="IPR036977">
    <property type="entry name" value="DNA_primase_Znf_CHC2"/>
</dbReference>
<reference evidence="2 4" key="2">
    <citation type="submission" date="2018-08" db="EMBL/GenBank/DDBJ databases">
        <title>Bacillus clarus sp. nov. strain PS00077A.</title>
        <authorList>
            <person name="Mendez Acevedo M."/>
            <person name="Carroll L."/>
            <person name="Mukherjee M."/>
            <person name="Wiedmann M."/>
            <person name="Kovac J."/>
        </authorList>
    </citation>
    <scope>NUCLEOTIDE SEQUENCE [LARGE SCALE GENOMIC DNA]</scope>
    <source>
        <strain evidence="2 4">PS00077A</strain>
    </source>
</reference>
<dbReference type="AlphaFoldDB" id="A0A090YX48"/>
<dbReference type="InterPro" id="IPR027032">
    <property type="entry name" value="Twinkle-like"/>
</dbReference>
<protein>
    <submittedName>
        <fullName evidence="1">Toprim domain protein</fullName>
    </submittedName>
</protein>
<dbReference type="PANTHER" id="PTHR12873:SF0">
    <property type="entry name" value="TWINKLE MTDNA HELICASE"/>
    <property type="match status" value="1"/>
</dbReference>
<sequence>MTSIQIRGQDVNVDIEYELRQHTWTNERWSSDKLIAASPFRYEHTPSFFVNLDGDYAGTWKDSGAFDSEWESGNFIRLLSYLRNETYEETEEYLLESYGTSYTYDNLVLKPPKLRIEGHRKPLDFGRLQEYAFRHSYLGERGISEEVQQKMKIGYDRFRQAVVIPWFDTNSRLANIKYRKTRGKAFWYEKDAVPIGDLIYGLHIAYRQNIKRAVYCEAEIDAMSFMTAGVFGLANGGSSFNERKAEQLLKSPIEELVIVADNDPAGEKLRKELEKYLNGKIRLTNGYVSGYKDGNEALIREGKDSLVSIVDNAEPVRLNLLYVNSRSDGRREDKKPSR</sequence>
<dbReference type="InterPro" id="IPR034154">
    <property type="entry name" value="TOPRIM_DnaG/twinkle"/>
</dbReference>
<evidence type="ECO:0000313" key="4">
    <source>
        <dbReference type="Proteomes" id="UP000264294"/>
    </source>
</evidence>
<proteinExistence type="predicted"/>
<keyword evidence="4" id="KW-1185">Reference proteome</keyword>
<dbReference type="GO" id="GO:0043139">
    <property type="term" value="F:5'-3' DNA helicase activity"/>
    <property type="evidence" value="ECO:0007669"/>
    <property type="project" value="InterPro"/>
</dbReference>
<evidence type="ECO:0000313" key="2">
    <source>
        <dbReference type="EMBL" id="RFT66485.1"/>
    </source>
</evidence>
<dbReference type="EMBL" id="QVOD01000014">
    <property type="protein sequence ID" value="RFT66485.1"/>
    <property type="molecule type" value="Genomic_DNA"/>
</dbReference>
<reference evidence="1 3" key="1">
    <citation type="submission" date="2014-04" db="EMBL/GenBank/DDBJ databases">
        <authorList>
            <person name="Bishop-Lilly K.A."/>
            <person name="Broomall S.M."/>
            <person name="Chain P.S."/>
            <person name="Chertkov O."/>
            <person name="Coyne S.R."/>
            <person name="Daligault H.E."/>
            <person name="Davenport K.W."/>
            <person name="Erkkila T."/>
            <person name="Frey K.G."/>
            <person name="Gibbons H.S."/>
            <person name="Gu W."/>
            <person name="Jaissle J."/>
            <person name="Johnson S.L."/>
            <person name="Koroleva G.I."/>
            <person name="Ladner J.T."/>
            <person name="Lo C.-C."/>
            <person name="Minogue T.D."/>
            <person name="Munk C."/>
            <person name="Palacios G.F."/>
            <person name="Redden C.L."/>
            <person name="Rosenzweig C.N."/>
            <person name="Scholz M.B."/>
            <person name="Teshima H."/>
            <person name="Xu Y."/>
        </authorList>
    </citation>
    <scope>NUCLEOTIDE SEQUENCE [LARGE SCALE GENOMIC DNA]</scope>
    <source>
        <strain evidence="1 3">BHP</strain>
    </source>
</reference>
<dbReference type="CDD" id="cd01029">
    <property type="entry name" value="TOPRIM_primases"/>
    <property type="match status" value="1"/>
</dbReference>
<dbReference type="PANTHER" id="PTHR12873">
    <property type="entry name" value="T7-LIKE MITOCHONDRIAL DNA HELICASE"/>
    <property type="match status" value="1"/>
</dbReference>
<accession>A0A090YX48</accession>
<evidence type="ECO:0000313" key="1">
    <source>
        <dbReference type="EMBL" id="KFN02643.1"/>
    </source>
</evidence>
<dbReference type="Proteomes" id="UP000264294">
    <property type="component" value="Unassembled WGS sequence"/>
</dbReference>
<dbReference type="Pfam" id="PF13155">
    <property type="entry name" value="Toprim_2"/>
    <property type="match status" value="1"/>
</dbReference>
<evidence type="ECO:0000313" key="3">
    <source>
        <dbReference type="Proteomes" id="UP000029389"/>
    </source>
</evidence>
<dbReference type="PATRIC" id="fig|1405.8.peg.565"/>
<gene>
    <name evidence="2" type="ORF">D0U04_13635</name>
    <name evidence="1" type="ORF">DJ93_393</name>
</gene>
<comment type="caution">
    <text evidence="1">The sequence shown here is derived from an EMBL/GenBank/DDBJ whole genome shotgun (WGS) entry which is preliminary data.</text>
</comment>
<dbReference type="Gene3D" id="3.90.580.10">
    <property type="entry name" value="Zinc finger, CHC2-type domain"/>
    <property type="match status" value="1"/>
</dbReference>